<organism evidence="1 2">
    <name type="scientific">Streptomyces camponoticapitis</name>
    <dbReference type="NCBI Taxonomy" id="1616125"/>
    <lineage>
        <taxon>Bacteria</taxon>
        <taxon>Bacillati</taxon>
        <taxon>Actinomycetota</taxon>
        <taxon>Actinomycetes</taxon>
        <taxon>Kitasatosporales</taxon>
        <taxon>Streptomycetaceae</taxon>
        <taxon>Streptomyces</taxon>
    </lineage>
</organism>
<evidence type="ECO:0000313" key="2">
    <source>
        <dbReference type="Proteomes" id="UP000660265"/>
    </source>
</evidence>
<dbReference type="RefSeq" id="WP_189106883.1">
    <property type="nucleotide sequence ID" value="NZ_BMMV01000005.1"/>
</dbReference>
<protein>
    <submittedName>
        <fullName evidence="1">Uncharacterized protein</fullName>
    </submittedName>
</protein>
<comment type="caution">
    <text evidence="1">The sequence shown here is derived from an EMBL/GenBank/DDBJ whole genome shotgun (WGS) entry which is preliminary data.</text>
</comment>
<proteinExistence type="predicted"/>
<dbReference type="Proteomes" id="UP000660265">
    <property type="component" value="Unassembled WGS sequence"/>
</dbReference>
<dbReference type="EMBL" id="BMMV01000005">
    <property type="protein sequence ID" value="GGJ87308.1"/>
    <property type="molecule type" value="Genomic_DNA"/>
</dbReference>
<evidence type="ECO:0000313" key="1">
    <source>
        <dbReference type="EMBL" id="GGJ87308.1"/>
    </source>
</evidence>
<accession>A0ABQ2E1I4</accession>
<sequence>MTASSLLTDAISHAHAAATAAERVDLDDRLAVIRSHAALRAELRRVLWTLDHDGLTEDDELDVAAQVDREDGVQRPVIVRYQRPAVAA</sequence>
<name>A0ABQ2E1I4_9ACTN</name>
<keyword evidence="2" id="KW-1185">Reference proteome</keyword>
<gene>
    <name evidence="1" type="ORF">GCM10011583_18570</name>
</gene>
<reference evidence="2" key="1">
    <citation type="journal article" date="2019" name="Int. J. Syst. Evol. Microbiol.">
        <title>The Global Catalogue of Microorganisms (GCM) 10K type strain sequencing project: providing services to taxonomists for standard genome sequencing and annotation.</title>
        <authorList>
            <consortium name="The Broad Institute Genomics Platform"/>
            <consortium name="The Broad Institute Genome Sequencing Center for Infectious Disease"/>
            <person name="Wu L."/>
            <person name="Ma J."/>
        </authorList>
    </citation>
    <scope>NUCLEOTIDE SEQUENCE [LARGE SCALE GENOMIC DNA]</scope>
    <source>
        <strain evidence="2">CGMCC 4.7275</strain>
    </source>
</reference>